<dbReference type="AlphaFoldDB" id="A0A644YBL5"/>
<organism evidence="1">
    <name type="scientific">bioreactor metagenome</name>
    <dbReference type="NCBI Taxonomy" id="1076179"/>
    <lineage>
        <taxon>unclassified sequences</taxon>
        <taxon>metagenomes</taxon>
        <taxon>ecological metagenomes</taxon>
    </lineage>
</organism>
<name>A0A644YBL5_9ZZZZ</name>
<comment type="caution">
    <text evidence="1">The sequence shown here is derived from an EMBL/GenBank/DDBJ whole genome shotgun (WGS) entry which is preliminary data.</text>
</comment>
<protein>
    <submittedName>
        <fullName evidence="1">Uncharacterized protein</fullName>
    </submittedName>
</protein>
<sequence>MIGEELLPHLHINSEVVQVLERHLNNDVWIKKKNIQQYIRIPQRIDAHKREYLSARAEFYCSTFSSHVASEYEALRVLGNRVDDSAIYIADCCANTELLIRDLEKRQRYFNSFLDSLLPADRKELTDYYLNKDGFSLKPLTNIEERAYEEIREIDEAMNYMKGIEPDFEAEQLQEIQEVAEAMDNLNLDAEGSAVVFDNTFNNIAEMLGVTF</sequence>
<accession>A0A644YBL5</accession>
<dbReference type="EMBL" id="VSSQ01004476">
    <property type="protein sequence ID" value="MPM25348.1"/>
    <property type="molecule type" value="Genomic_DNA"/>
</dbReference>
<reference evidence="1" key="1">
    <citation type="submission" date="2019-08" db="EMBL/GenBank/DDBJ databases">
        <authorList>
            <person name="Kucharzyk K."/>
            <person name="Murdoch R.W."/>
            <person name="Higgins S."/>
            <person name="Loffler F."/>
        </authorList>
    </citation>
    <scope>NUCLEOTIDE SEQUENCE</scope>
</reference>
<proteinExistence type="predicted"/>
<evidence type="ECO:0000313" key="1">
    <source>
        <dbReference type="EMBL" id="MPM25348.1"/>
    </source>
</evidence>
<gene>
    <name evidence="1" type="ORF">SDC9_71839</name>
</gene>